<dbReference type="PANTHER" id="PTHR43780">
    <property type="entry name" value="1-AMINOCYCLOPROPANE-1-CARBOXYLATE DEAMINASE-RELATED"/>
    <property type="match status" value="1"/>
</dbReference>
<evidence type="ECO:0000256" key="2">
    <source>
        <dbReference type="ARBA" id="ARBA00008639"/>
    </source>
</evidence>
<keyword evidence="7" id="KW-1185">Reference proteome</keyword>
<evidence type="ECO:0000313" key="7">
    <source>
        <dbReference type="Proteomes" id="UP001607069"/>
    </source>
</evidence>
<dbReference type="InterPro" id="IPR001926">
    <property type="entry name" value="TrpB-like_PALP"/>
</dbReference>
<dbReference type="PANTHER" id="PTHR43780:SF2">
    <property type="entry name" value="1-AMINOCYCLOPROPANE-1-CARBOXYLATE DEAMINASE-RELATED"/>
    <property type="match status" value="1"/>
</dbReference>
<feature type="compositionally biased region" description="Gly residues" evidence="4">
    <location>
        <begin position="339"/>
        <end position="348"/>
    </location>
</feature>
<accession>A0ABW7HRF0</accession>
<reference evidence="6 7" key="1">
    <citation type="submission" date="2024-10" db="EMBL/GenBank/DDBJ databases">
        <authorList>
            <person name="Cho J.-C."/>
        </authorList>
    </citation>
    <scope>NUCLEOTIDE SEQUENCE [LARGE SCALE GENOMIC DNA]</scope>
    <source>
        <strain evidence="6 7">KCTC29696</strain>
    </source>
</reference>
<dbReference type="EMBL" id="JBIHMK010000025">
    <property type="protein sequence ID" value="MFH0248424.1"/>
    <property type="molecule type" value="Genomic_DNA"/>
</dbReference>
<dbReference type="Proteomes" id="UP001607069">
    <property type="component" value="Unassembled WGS sequence"/>
</dbReference>
<evidence type="ECO:0000259" key="5">
    <source>
        <dbReference type="Pfam" id="PF00291"/>
    </source>
</evidence>
<protein>
    <submittedName>
        <fullName evidence="6">Pyridoxal-phosphate dependent enzyme</fullName>
    </submittedName>
</protein>
<dbReference type="InterPro" id="IPR027278">
    <property type="entry name" value="ACCD_DCysDesulf"/>
</dbReference>
<feature type="domain" description="Tryptophan synthase beta chain-like PALP" evidence="5">
    <location>
        <begin position="18"/>
        <end position="309"/>
    </location>
</feature>
<comment type="similarity">
    <text evidence="2">Belongs to the ACC deaminase/D-cysteine desulfhydrase family.</text>
</comment>
<dbReference type="Pfam" id="PF00291">
    <property type="entry name" value="PALP"/>
    <property type="match status" value="1"/>
</dbReference>
<evidence type="ECO:0000256" key="4">
    <source>
        <dbReference type="SAM" id="MobiDB-lite"/>
    </source>
</evidence>
<organism evidence="6 7">
    <name type="scientific">Streptomyces chitinivorans</name>
    <dbReference type="NCBI Taxonomy" id="1257027"/>
    <lineage>
        <taxon>Bacteria</taxon>
        <taxon>Bacillati</taxon>
        <taxon>Actinomycetota</taxon>
        <taxon>Actinomycetes</taxon>
        <taxon>Kitasatosporales</taxon>
        <taxon>Streptomycetaceae</taxon>
        <taxon>Streptomyces</taxon>
    </lineage>
</organism>
<sequence length="348" mass="34404">MTTQTTPPDGAPRRAVLGTWPTPLEPAPRLALALGLEAEDLWIKRDDLTGLGGGGNKVRKLEWLCGAALADGATVLVTTGAPQSNHARLTAAAAARLGLGAVLVLAGRPGASSSGNLALDGLLGARVVWAGDTGAAALDSVAHKIAEKLSRQGAVPSLVPFGGSSVLGARGYAECGRELLAQAPGLDTVVTAVGSGGTMAGLVGELGAHRVLGVHVGAVSAPAVTVSRLASGLTGTYCPPESLRLRMDQVGAGYGTLTEPARSALLLAARTEGLVLDPVYTGRALAGLAAAVADGTVRPGQRTVLLHSGGLPGLFGHAPALAAAESGLTAEDTPEDTAGDGGEGGVGF</sequence>
<gene>
    <name evidence="6" type="ORF">ACG5V6_09375</name>
</gene>
<evidence type="ECO:0000313" key="6">
    <source>
        <dbReference type="EMBL" id="MFH0248424.1"/>
    </source>
</evidence>
<dbReference type="SUPFAM" id="SSF53686">
    <property type="entry name" value="Tryptophan synthase beta subunit-like PLP-dependent enzymes"/>
    <property type="match status" value="1"/>
</dbReference>
<comment type="caution">
    <text evidence="6">The sequence shown here is derived from an EMBL/GenBank/DDBJ whole genome shotgun (WGS) entry which is preliminary data.</text>
</comment>
<keyword evidence="3" id="KW-0663">Pyridoxal phosphate</keyword>
<evidence type="ECO:0000256" key="1">
    <source>
        <dbReference type="ARBA" id="ARBA00001933"/>
    </source>
</evidence>
<proteinExistence type="inferred from homology"/>
<feature type="region of interest" description="Disordered" evidence="4">
    <location>
        <begin position="326"/>
        <end position="348"/>
    </location>
</feature>
<comment type="cofactor">
    <cofactor evidence="1">
        <name>pyridoxal 5'-phosphate</name>
        <dbReference type="ChEBI" id="CHEBI:597326"/>
    </cofactor>
</comment>
<dbReference type="RefSeq" id="WP_279949270.1">
    <property type="nucleotide sequence ID" value="NZ_BAABEN010000011.1"/>
</dbReference>
<dbReference type="PIRSF" id="PIRSF006278">
    <property type="entry name" value="ACCD_DCysDesulf"/>
    <property type="match status" value="1"/>
</dbReference>
<evidence type="ECO:0000256" key="3">
    <source>
        <dbReference type="ARBA" id="ARBA00022898"/>
    </source>
</evidence>
<dbReference type="Gene3D" id="3.40.50.1100">
    <property type="match status" value="2"/>
</dbReference>
<dbReference type="InterPro" id="IPR036052">
    <property type="entry name" value="TrpB-like_PALP_sf"/>
</dbReference>
<name>A0ABW7HRF0_9ACTN</name>